<feature type="transmembrane region" description="Helical" evidence="11">
    <location>
        <begin position="605"/>
        <end position="625"/>
    </location>
</feature>
<evidence type="ECO:0000256" key="8">
    <source>
        <dbReference type="ARBA" id="ARBA00023170"/>
    </source>
</evidence>
<feature type="transmembrane region" description="Helical" evidence="11">
    <location>
        <begin position="637"/>
        <end position="661"/>
    </location>
</feature>
<evidence type="ECO:0000256" key="10">
    <source>
        <dbReference type="ARBA" id="ARBA00023224"/>
    </source>
</evidence>
<keyword evidence="13" id="KW-1185">Reference proteome</keyword>
<evidence type="ECO:0000256" key="2">
    <source>
        <dbReference type="ARBA" id="ARBA00022475"/>
    </source>
</evidence>
<evidence type="ECO:0000256" key="6">
    <source>
        <dbReference type="ARBA" id="ARBA00023040"/>
    </source>
</evidence>
<dbReference type="InterPro" id="IPR001828">
    <property type="entry name" value="ANF_lig-bd_rcpt"/>
</dbReference>
<accession>A0ABM1JZM1</accession>
<evidence type="ECO:0000256" key="9">
    <source>
        <dbReference type="ARBA" id="ARBA00023180"/>
    </source>
</evidence>
<dbReference type="SUPFAM" id="SSF53822">
    <property type="entry name" value="Periplasmic binding protein-like I"/>
    <property type="match status" value="1"/>
</dbReference>
<gene>
    <name evidence="14" type="primary">LOC107110623</name>
</gene>
<feature type="transmembrane region" description="Helical" evidence="11">
    <location>
        <begin position="787"/>
        <end position="809"/>
    </location>
</feature>
<name>A0ABM1JZM1_GEKJA</name>
<dbReference type="Gene3D" id="2.10.50.30">
    <property type="entry name" value="GPCR, family 3, nine cysteines domain"/>
    <property type="match status" value="1"/>
</dbReference>
<dbReference type="InterPro" id="IPR017978">
    <property type="entry name" value="GPCR_3_C"/>
</dbReference>
<dbReference type="CDD" id="cd15283">
    <property type="entry name" value="7tmC_V2R_pheromone"/>
    <property type="match status" value="1"/>
</dbReference>
<feature type="transmembrane region" description="Helical" evidence="11">
    <location>
        <begin position="682"/>
        <end position="700"/>
    </location>
</feature>
<dbReference type="Pfam" id="PF01094">
    <property type="entry name" value="ANF_receptor"/>
    <property type="match status" value="1"/>
</dbReference>
<organism evidence="13 14">
    <name type="scientific">Gekko japonicus</name>
    <name type="common">Schlegel's Japanese gecko</name>
    <dbReference type="NCBI Taxonomy" id="146911"/>
    <lineage>
        <taxon>Eukaryota</taxon>
        <taxon>Metazoa</taxon>
        <taxon>Chordata</taxon>
        <taxon>Craniata</taxon>
        <taxon>Vertebrata</taxon>
        <taxon>Euteleostomi</taxon>
        <taxon>Lepidosauria</taxon>
        <taxon>Squamata</taxon>
        <taxon>Bifurcata</taxon>
        <taxon>Gekkota</taxon>
        <taxon>Gekkonidae</taxon>
        <taxon>Gekkoninae</taxon>
        <taxon>Gekko</taxon>
    </lineage>
</organism>
<keyword evidence="6" id="KW-0297">G-protein coupled receptor</keyword>
<evidence type="ECO:0000256" key="1">
    <source>
        <dbReference type="ARBA" id="ARBA00004651"/>
    </source>
</evidence>
<dbReference type="Gene3D" id="3.40.50.2300">
    <property type="match status" value="2"/>
</dbReference>
<dbReference type="PROSITE" id="PS00981">
    <property type="entry name" value="G_PROTEIN_RECEP_F3_3"/>
    <property type="match status" value="1"/>
</dbReference>
<feature type="transmembrane region" description="Helical" evidence="11">
    <location>
        <begin position="567"/>
        <end position="593"/>
    </location>
</feature>
<dbReference type="PRINTS" id="PR00248">
    <property type="entry name" value="GPCRMGR"/>
</dbReference>
<feature type="transmembrane region" description="Helical" evidence="11">
    <location>
        <begin position="761"/>
        <end position="781"/>
    </location>
</feature>
<feature type="domain" description="G-protein coupled receptors family 3 profile" evidence="12">
    <location>
        <begin position="567"/>
        <end position="831"/>
    </location>
</feature>
<evidence type="ECO:0000256" key="3">
    <source>
        <dbReference type="ARBA" id="ARBA00022692"/>
    </source>
</evidence>
<dbReference type="PANTHER" id="PTHR24061:SF599">
    <property type="entry name" value="G-PROTEIN COUPLED RECEPTORS FAMILY 3 PROFILE DOMAIN-CONTAINING PROTEIN"/>
    <property type="match status" value="1"/>
</dbReference>
<sequence length="848" mass="96593">MFLAIHQDRQWRYIVPSPGAGPIVFLQKAEMKYRIFVPKFYQHILALVFAVYEINNNPKILPNLTLGFHILDNYSEAKMTYHTTLDLLFKSHRFVPNYQCGSKKNVLGVIGGLGLETSMYMADVLGLYKIPQISYGSFESTMNDEIYFPPFYRMVPNEGLQYVGIVQLLLHFRWKWVGLITMDDQSGDHFLQTLEPMLSKNGICSAFTERAATKKNVDIRAETAQILYKNSSVLESEASAIVVHGETSTIIWLAIIIWLRSLSDFEYTERSSAGKVWITTAQIDFTFTSIQTSSDIEMFHGALSFTIHSSELTGFQTFLQTVKPPWTNEDGFFKNFWEEEFDCSFPSSRKSAENNELCSGEESLESVPATFFEMSMTGHSYSIYSIVYAMAYALHFMHINDKRTQEPMNVEPWQLHSFLHWISFNNTAGDEIALNDHGELAGGFDVRNLVTFPNNSYVKDKVGRLDPQAPPGKELIIHEDRITWHKRLTHVPPFSVCNDKCKPGYSRKKKEGEKFCCYDCAPCPEGKITDQEDMEYCVTCPEDHYSHSSQDQCIPKTQNYLSFAEPLGIVLVFLALFSSVITALVLAIFVKHWDTPIVKANNRNFTYILLVSILICFLCSLLFIGQPKQVTCFLRQTAFGIIFSVAVSSVLAKTVTVIAAFMASKPENIFRKWMGRRMTYSIAISCCLVQVGICTLWLSYSPPFPDMDKHSLSREIIMQCNEGSVTMFYSVLGYMGFLATVSFIVAFLARKLPDGFNEAKFITFSMLVFCSVWLSFVPSYLSTKGKYMVAMEIFSILSSSIGLLCCIFFPKCYIIILKPELNSRECQQNQIYNQCPTLPLHPMETEKY</sequence>
<evidence type="ECO:0000259" key="12">
    <source>
        <dbReference type="PROSITE" id="PS50259"/>
    </source>
</evidence>
<feature type="transmembrane region" description="Helical" evidence="11">
    <location>
        <begin position="727"/>
        <end position="749"/>
    </location>
</feature>
<dbReference type="PROSITE" id="PS50259">
    <property type="entry name" value="G_PROTEIN_RECEP_F3_4"/>
    <property type="match status" value="1"/>
</dbReference>
<keyword evidence="8" id="KW-0675">Receptor</keyword>
<dbReference type="PANTHER" id="PTHR24061">
    <property type="entry name" value="CALCIUM-SENSING RECEPTOR-RELATED"/>
    <property type="match status" value="1"/>
</dbReference>
<dbReference type="InterPro" id="IPR038550">
    <property type="entry name" value="GPCR_3_9-Cys_sf"/>
</dbReference>
<dbReference type="Pfam" id="PF07562">
    <property type="entry name" value="NCD3G"/>
    <property type="match status" value="1"/>
</dbReference>
<comment type="subcellular location">
    <subcellularLocation>
        <location evidence="1">Cell membrane</location>
        <topology evidence="1">Multi-pass membrane protein</topology>
    </subcellularLocation>
</comment>
<protein>
    <submittedName>
        <fullName evidence="14">Vomeronasal type-2 receptor 26-like</fullName>
    </submittedName>
</protein>
<evidence type="ECO:0000256" key="7">
    <source>
        <dbReference type="ARBA" id="ARBA00023136"/>
    </source>
</evidence>
<dbReference type="RefSeq" id="XP_015266908.1">
    <property type="nucleotide sequence ID" value="XM_015411422.1"/>
</dbReference>
<reference evidence="14" key="1">
    <citation type="submission" date="2025-08" db="UniProtKB">
        <authorList>
            <consortium name="RefSeq"/>
        </authorList>
    </citation>
    <scope>IDENTIFICATION</scope>
</reference>
<keyword evidence="3 11" id="KW-0812">Transmembrane</keyword>
<dbReference type="Pfam" id="PF00003">
    <property type="entry name" value="7tm_3"/>
    <property type="match status" value="1"/>
</dbReference>
<evidence type="ECO:0000256" key="5">
    <source>
        <dbReference type="ARBA" id="ARBA00022989"/>
    </source>
</evidence>
<evidence type="ECO:0000256" key="4">
    <source>
        <dbReference type="ARBA" id="ARBA00022729"/>
    </source>
</evidence>
<evidence type="ECO:0000313" key="13">
    <source>
        <dbReference type="Proteomes" id="UP000694871"/>
    </source>
</evidence>
<keyword evidence="4" id="KW-0732">Signal</keyword>
<dbReference type="InterPro" id="IPR011500">
    <property type="entry name" value="GPCR_3_9-Cys_dom"/>
</dbReference>
<dbReference type="InterPro" id="IPR000068">
    <property type="entry name" value="GPCR_3_Ca_sens_rcpt-rel"/>
</dbReference>
<keyword evidence="5 11" id="KW-1133">Transmembrane helix</keyword>
<evidence type="ECO:0000313" key="14">
    <source>
        <dbReference type="RefSeq" id="XP_015266908.1"/>
    </source>
</evidence>
<dbReference type="GeneID" id="107110623"/>
<keyword evidence="7 11" id="KW-0472">Membrane</keyword>
<evidence type="ECO:0000256" key="11">
    <source>
        <dbReference type="SAM" id="Phobius"/>
    </source>
</evidence>
<keyword evidence="9" id="KW-0325">Glycoprotein</keyword>
<dbReference type="InterPro" id="IPR017979">
    <property type="entry name" value="GPCR_3_CS"/>
</dbReference>
<dbReference type="InterPro" id="IPR000337">
    <property type="entry name" value="GPCR_3"/>
</dbReference>
<keyword evidence="2" id="KW-1003">Cell membrane</keyword>
<dbReference type="InterPro" id="IPR004073">
    <property type="entry name" value="GPCR_3_vmron_rcpt_2"/>
</dbReference>
<dbReference type="Proteomes" id="UP000694871">
    <property type="component" value="Unplaced"/>
</dbReference>
<dbReference type="InterPro" id="IPR028082">
    <property type="entry name" value="Peripla_BP_I"/>
</dbReference>
<dbReference type="PRINTS" id="PR01535">
    <property type="entry name" value="VOMERONASL2R"/>
</dbReference>
<proteinExistence type="predicted"/>
<keyword evidence="10" id="KW-0807">Transducer</keyword>